<dbReference type="Pfam" id="PF00240">
    <property type="entry name" value="ubiquitin"/>
    <property type="match status" value="2"/>
</dbReference>
<organism evidence="2 3">
    <name type="scientific">Nelumbo nucifera</name>
    <name type="common">Sacred lotus</name>
    <dbReference type="NCBI Taxonomy" id="4432"/>
    <lineage>
        <taxon>Eukaryota</taxon>
        <taxon>Viridiplantae</taxon>
        <taxon>Streptophyta</taxon>
        <taxon>Embryophyta</taxon>
        <taxon>Tracheophyta</taxon>
        <taxon>Spermatophyta</taxon>
        <taxon>Magnoliopsida</taxon>
        <taxon>Proteales</taxon>
        <taxon>Nelumbonaceae</taxon>
        <taxon>Nelumbo</taxon>
    </lineage>
</organism>
<comment type="caution">
    <text evidence="2">The sequence shown here is derived from an EMBL/GenBank/DDBJ whole genome shotgun (WGS) entry which is preliminary data.</text>
</comment>
<evidence type="ECO:0000313" key="2">
    <source>
        <dbReference type="EMBL" id="DAD29881.1"/>
    </source>
</evidence>
<dbReference type="SMART" id="SM00213">
    <property type="entry name" value="UBQ"/>
    <property type="match status" value="3"/>
</dbReference>
<name>A0A822YEF4_NELNU</name>
<dbReference type="SUPFAM" id="SSF54236">
    <property type="entry name" value="Ubiquitin-like"/>
    <property type="match status" value="2"/>
</dbReference>
<dbReference type="CDD" id="cd17039">
    <property type="entry name" value="Ubl_ubiquitin_like"/>
    <property type="match status" value="1"/>
</dbReference>
<feature type="domain" description="Ubiquitin-like" evidence="1">
    <location>
        <begin position="160"/>
        <end position="232"/>
    </location>
</feature>
<evidence type="ECO:0000313" key="3">
    <source>
        <dbReference type="Proteomes" id="UP000607653"/>
    </source>
</evidence>
<evidence type="ECO:0000259" key="1">
    <source>
        <dbReference type="PROSITE" id="PS50053"/>
    </source>
</evidence>
<accession>A0A822YEF4</accession>
<reference evidence="2 3" key="1">
    <citation type="journal article" date="2020" name="Mol. Biol. Evol.">
        <title>Distinct Expression and Methylation Patterns for Genes with Different Fates following a Single Whole-Genome Duplication in Flowering Plants.</title>
        <authorList>
            <person name="Shi T."/>
            <person name="Rahmani R.S."/>
            <person name="Gugger P.F."/>
            <person name="Wang M."/>
            <person name="Li H."/>
            <person name="Zhang Y."/>
            <person name="Li Z."/>
            <person name="Wang Q."/>
            <person name="Van de Peer Y."/>
            <person name="Marchal K."/>
            <person name="Chen J."/>
        </authorList>
    </citation>
    <scope>NUCLEOTIDE SEQUENCE [LARGE SCALE GENOMIC DNA]</scope>
    <source>
        <tissue evidence="2">Leaf</tissue>
    </source>
</reference>
<dbReference type="Proteomes" id="UP000607653">
    <property type="component" value="Unassembled WGS sequence"/>
</dbReference>
<sequence length="232" mass="26538">MVVIKVKHDDRIYTVEQSCKLVRDIRKYLQFLVPYVDQLLLYNGRLLADVRMPLTDLGINEEDDDEVEMILHGKLSPRIITVTAHTVYGVFSIEISTVDTVFTLKKMIDERVGMSPWRQSLSTQGAPMSNHWKLERYAISTTLTVFVAENLPNPRWNVAINVEVRSSTGQSMVLNVEKYDSVYTLHGLIRRAGLADEGRDFHLEYAGRQLDGTMDIISYEIESGETVTLIYH</sequence>
<dbReference type="InterPro" id="IPR029071">
    <property type="entry name" value="Ubiquitin-like_domsf"/>
</dbReference>
<feature type="domain" description="Ubiquitin-like" evidence="1">
    <location>
        <begin position="80"/>
        <end position="154"/>
    </location>
</feature>
<dbReference type="Gene3D" id="3.10.20.90">
    <property type="entry name" value="Phosphatidylinositol 3-kinase Catalytic Subunit, Chain A, domain 1"/>
    <property type="match status" value="1"/>
</dbReference>
<dbReference type="InterPro" id="IPR000626">
    <property type="entry name" value="Ubiquitin-like_dom"/>
</dbReference>
<protein>
    <recommendedName>
        <fullName evidence="1">Ubiquitin-like domain-containing protein</fullName>
    </recommendedName>
</protein>
<gene>
    <name evidence="2" type="ORF">HUJ06_031349</name>
</gene>
<proteinExistence type="predicted"/>
<keyword evidence="3" id="KW-1185">Reference proteome</keyword>
<dbReference type="EMBL" id="DUZY01000002">
    <property type="protein sequence ID" value="DAD29881.1"/>
    <property type="molecule type" value="Genomic_DNA"/>
</dbReference>
<dbReference type="AlphaFoldDB" id="A0A822YEF4"/>
<dbReference type="PROSITE" id="PS50053">
    <property type="entry name" value="UBIQUITIN_2"/>
    <property type="match status" value="2"/>
</dbReference>